<evidence type="ECO:0000256" key="3">
    <source>
        <dbReference type="ARBA" id="ARBA00022777"/>
    </source>
</evidence>
<organism evidence="8 9">
    <name type="scientific">Natronobacterium haloterrestre</name>
    <name type="common">Halobiforma haloterrestris</name>
    <dbReference type="NCBI Taxonomy" id="148448"/>
    <lineage>
        <taxon>Archaea</taxon>
        <taxon>Methanobacteriati</taxon>
        <taxon>Methanobacteriota</taxon>
        <taxon>Stenosarchaea group</taxon>
        <taxon>Halobacteria</taxon>
        <taxon>Halobacteriales</taxon>
        <taxon>Natrialbaceae</taxon>
        <taxon>Natronobacterium</taxon>
    </lineage>
</organism>
<keyword evidence="3 6" id="KW-0418">Kinase</keyword>
<feature type="binding site" evidence="6">
    <location>
        <position position="97"/>
    </location>
    <ligand>
        <name>GTP</name>
        <dbReference type="ChEBI" id="CHEBI:37565"/>
    </ligand>
</feature>
<dbReference type="HAMAP" id="MF_00590">
    <property type="entry name" value="Dephospho_CoA_kinase_GTP_dep"/>
    <property type="match status" value="1"/>
</dbReference>
<evidence type="ECO:0000256" key="1">
    <source>
        <dbReference type="ARBA" id="ARBA00022679"/>
    </source>
</evidence>
<accession>A0A1I1E3E5</accession>
<protein>
    <recommendedName>
        <fullName evidence="6">GTP-dependent dephospho-CoA kinase</fullName>
        <ecNumber evidence="6">2.7.1.237</ecNumber>
    </recommendedName>
    <alternativeName>
        <fullName evidence="6">Dephospho-coenzyme A kinase</fullName>
        <shortName evidence="6">DPCK</shortName>
    </alternativeName>
</protein>
<comment type="function">
    <text evidence="6">Catalyzes the GTP-dependent phosphorylation of the 3'-hydroxyl group of dephosphocoenzyme A to form coenzyme A (CoA).</text>
</comment>
<dbReference type="EC" id="2.7.1.237" evidence="6"/>
<dbReference type="UniPathway" id="UPA00241"/>
<feature type="binding site" evidence="6">
    <location>
        <position position="78"/>
    </location>
    <ligand>
        <name>GTP</name>
        <dbReference type="ChEBI" id="CHEBI:37565"/>
    </ligand>
</feature>
<dbReference type="AlphaFoldDB" id="A0A1I1E3E5"/>
<proteinExistence type="inferred from homology"/>
<feature type="binding site" evidence="6">
    <location>
        <position position="154"/>
    </location>
    <ligand>
        <name>GTP</name>
        <dbReference type="ChEBI" id="CHEBI:37565"/>
    </ligand>
</feature>
<dbReference type="PANTHER" id="PTHR40732:SF1">
    <property type="entry name" value="GTP-DEPENDENT DEPHOSPHO-COA KINASE"/>
    <property type="match status" value="1"/>
</dbReference>
<keyword evidence="2 6" id="KW-0547">Nucleotide-binding</keyword>
<evidence type="ECO:0000313" key="9">
    <source>
        <dbReference type="Proteomes" id="UP000199161"/>
    </source>
</evidence>
<dbReference type="PANTHER" id="PTHR40732">
    <property type="entry name" value="UPF0218 PROTEIN TK1697"/>
    <property type="match status" value="1"/>
</dbReference>
<feature type="region of interest" description="Disordered" evidence="7">
    <location>
        <begin position="1"/>
        <end position="38"/>
    </location>
</feature>
<comment type="catalytic activity">
    <reaction evidence="6">
        <text>3'-dephospho-CoA + GTP = GDP + CoA + H(+)</text>
        <dbReference type="Rhea" id="RHEA:61156"/>
        <dbReference type="ChEBI" id="CHEBI:15378"/>
        <dbReference type="ChEBI" id="CHEBI:37565"/>
        <dbReference type="ChEBI" id="CHEBI:57287"/>
        <dbReference type="ChEBI" id="CHEBI:57328"/>
        <dbReference type="ChEBI" id="CHEBI:58189"/>
        <dbReference type="EC" id="2.7.1.237"/>
    </reaction>
</comment>
<gene>
    <name evidence="8" type="ORF">SAMN05444422_102172</name>
</gene>
<comment type="caution">
    <text evidence="6">Lacks conserved residue(s) required for the propagation of feature annotation.</text>
</comment>
<evidence type="ECO:0000313" key="8">
    <source>
        <dbReference type="EMBL" id="SFB81607.1"/>
    </source>
</evidence>
<evidence type="ECO:0000256" key="7">
    <source>
        <dbReference type="SAM" id="MobiDB-lite"/>
    </source>
</evidence>
<dbReference type="RefSeq" id="WP_089785864.1">
    <property type="nucleotide sequence ID" value="NZ_FOKW01000002.1"/>
</dbReference>
<keyword evidence="5 6" id="KW-0342">GTP-binding</keyword>
<dbReference type="InterPro" id="IPR007164">
    <property type="entry name" value="GTP-dep_dephospho-CoA_kin"/>
</dbReference>
<evidence type="ECO:0000256" key="4">
    <source>
        <dbReference type="ARBA" id="ARBA00022993"/>
    </source>
</evidence>
<keyword evidence="4 6" id="KW-0173">Coenzyme A biosynthesis</keyword>
<keyword evidence="9" id="KW-1185">Reference proteome</keyword>
<dbReference type="EMBL" id="FOKW01000002">
    <property type="protein sequence ID" value="SFB81607.1"/>
    <property type="molecule type" value="Genomic_DNA"/>
</dbReference>
<evidence type="ECO:0000256" key="2">
    <source>
        <dbReference type="ARBA" id="ARBA00022741"/>
    </source>
</evidence>
<reference evidence="9" key="1">
    <citation type="submission" date="2016-10" db="EMBL/GenBank/DDBJ databases">
        <authorList>
            <person name="Varghese N."/>
            <person name="Submissions S."/>
        </authorList>
    </citation>
    <scope>NUCLEOTIDE SEQUENCE [LARGE SCALE GENOMIC DNA]</scope>
    <source>
        <strain evidence="9">DSM 13078</strain>
    </source>
</reference>
<comment type="similarity">
    <text evidence="6">Belongs to the GTP-dependent DPCK family.</text>
</comment>
<evidence type="ECO:0000256" key="6">
    <source>
        <dbReference type="HAMAP-Rule" id="MF_00590"/>
    </source>
</evidence>
<sequence>MTSDEPDDADRDRGGDEDASATDVSGPGATDVVSDPADQLLVLPDDLRSELKEPLGPIETDADALLEDVGEPLIAVGDVVTYHLLEADCRPDVALVDERTERETVDEEIRDTVTEGTSLEAVNPPAEITEDVVWALCEALERMEPTTILVDGEEDLVVLPAIVAAPLGASVVYGQPGEGMVHVRVTEEVREEVRDLLDRFDGDRERFWTLLE</sequence>
<dbReference type="OrthoDB" id="15447at2157"/>
<dbReference type="GO" id="GO:0016301">
    <property type="term" value="F:kinase activity"/>
    <property type="evidence" value="ECO:0007669"/>
    <property type="project" value="UniProtKB-UniRule"/>
</dbReference>
<dbReference type="GO" id="GO:0015937">
    <property type="term" value="P:coenzyme A biosynthetic process"/>
    <property type="evidence" value="ECO:0007669"/>
    <property type="project" value="UniProtKB-UniRule"/>
</dbReference>
<name>A0A1I1E3E5_NATHA</name>
<dbReference type="Proteomes" id="UP000199161">
    <property type="component" value="Unassembled WGS sequence"/>
</dbReference>
<keyword evidence="1 6" id="KW-0808">Transferase</keyword>
<feature type="binding site" evidence="6">
    <location>
        <position position="79"/>
    </location>
    <ligand>
        <name>GTP</name>
        <dbReference type="ChEBI" id="CHEBI:37565"/>
    </ligand>
</feature>
<dbReference type="Pfam" id="PF04019">
    <property type="entry name" value="DUF359"/>
    <property type="match status" value="1"/>
</dbReference>
<comment type="pathway">
    <text evidence="6">Cofactor biosynthesis; coenzyme A biosynthesis.</text>
</comment>
<evidence type="ECO:0000256" key="5">
    <source>
        <dbReference type="ARBA" id="ARBA00023134"/>
    </source>
</evidence>
<feature type="binding site" evidence="6">
    <location>
        <position position="80"/>
    </location>
    <ligand>
        <name>GTP</name>
        <dbReference type="ChEBI" id="CHEBI:37565"/>
    </ligand>
</feature>
<dbReference type="GO" id="GO:0005525">
    <property type="term" value="F:GTP binding"/>
    <property type="evidence" value="ECO:0007669"/>
    <property type="project" value="UniProtKB-UniRule"/>
</dbReference>